<accession>A0A0M6WWZ1</accession>
<dbReference type="RefSeq" id="WP_021922854.1">
    <property type="nucleotide sequence ID" value="NZ_CVRS01000090.1"/>
</dbReference>
<keyword evidence="3" id="KW-1185">Reference proteome</keyword>
<feature type="region of interest" description="Disordered" evidence="1">
    <location>
        <begin position="144"/>
        <end position="250"/>
    </location>
</feature>
<organism evidence="2 3">
    <name type="scientific">Roseburia inulinivorans</name>
    <dbReference type="NCBI Taxonomy" id="360807"/>
    <lineage>
        <taxon>Bacteria</taxon>
        <taxon>Bacillati</taxon>
        <taxon>Bacillota</taxon>
        <taxon>Clostridia</taxon>
        <taxon>Lachnospirales</taxon>
        <taxon>Lachnospiraceae</taxon>
        <taxon>Roseburia</taxon>
    </lineage>
</organism>
<protein>
    <recommendedName>
        <fullName evidence="4">Lipoprotein</fullName>
    </recommendedName>
</protein>
<evidence type="ECO:0000313" key="2">
    <source>
        <dbReference type="EMBL" id="CRL41227.1"/>
    </source>
</evidence>
<gene>
    <name evidence="2" type="ORF">RIL183_28791</name>
</gene>
<dbReference type="Proteomes" id="UP000049828">
    <property type="component" value="Unassembled WGS sequence"/>
</dbReference>
<dbReference type="AlphaFoldDB" id="A0A0M6WWZ1"/>
<evidence type="ECO:0000313" key="3">
    <source>
        <dbReference type="Proteomes" id="UP000049828"/>
    </source>
</evidence>
<sequence length="250" mass="26975">MKKRLVILTIILGISLSGCSQKEANTEPTEAVIETEEKIVETETEEETEEVIETETEEPLEIADETYPGFSSENITINSDGKVTDYNEAFIKECRNYHMFDECNDEEVKEVLQSVIEEAIGSSERTPSLYHAIISSMDESGVNGREFLSSGTSSSKDNSSTSGNKSNSNSNSNSNSASTSNNTQSNSNASTPSQDTDTTKGYGDAGGGNNNSEAPVQEIDDGLGSNAEEVANLWGQHQWSESDGSSIDLH</sequence>
<dbReference type="EMBL" id="CVRS01000090">
    <property type="protein sequence ID" value="CRL41227.1"/>
    <property type="molecule type" value="Genomic_DNA"/>
</dbReference>
<reference evidence="3" key="1">
    <citation type="submission" date="2015-05" db="EMBL/GenBank/DDBJ databases">
        <authorList>
            <consortium name="Pathogen Informatics"/>
        </authorList>
    </citation>
    <scope>NUCLEOTIDE SEQUENCE [LARGE SCALE GENOMIC DNA]</scope>
    <source>
        <strain evidence="3">L1-83</strain>
    </source>
</reference>
<proteinExistence type="predicted"/>
<name>A0A0M6WWZ1_9FIRM</name>
<feature type="compositionally biased region" description="Polar residues" evidence="1">
    <location>
        <begin position="235"/>
        <end position="250"/>
    </location>
</feature>
<evidence type="ECO:0000256" key="1">
    <source>
        <dbReference type="SAM" id="MobiDB-lite"/>
    </source>
</evidence>
<evidence type="ECO:0008006" key="4">
    <source>
        <dbReference type="Google" id="ProtNLM"/>
    </source>
</evidence>
<feature type="compositionally biased region" description="Low complexity" evidence="1">
    <location>
        <begin position="149"/>
        <end position="194"/>
    </location>
</feature>
<dbReference type="PROSITE" id="PS51257">
    <property type="entry name" value="PROKAR_LIPOPROTEIN"/>
    <property type="match status" value="1"/>
</dbReference>